<organism evidence="1 2">
    <name type="scientific">Bacillus wiedmannii</name>
    <dbReference type="NCBI Taxonomy" id="1890302"/>
    <lineage>
        <taxon>Bacteria</taxon>
        <taxon>Bacillati</taxon>
        <taxon>Bacillota</taxon>
        <taxon>Bacilli</taxon>
        <taxon>Bacillales</taxon>
        <taxon>Bacillaceae</taxon>
        <taxon>Bacillus</taxon>
        <taxon>Bacillus cereus group</taxon>
    </lineage>
</organism>
<protein>
    <submittedName>
        <fullName evidence="1">Uncharacterized protein</fullName>
    </submittedName>
</protein>
<dbReference type="AlphaFoldDB" id="A0A4U2N185"/>
<evidence type="ECO:0000313" key="2">
    <source>
        <dbReference type="Proteomes" id="UP000306037"/>
    </source>
</evidence>
<sequence length="84" mass="8352">MPAETQTGPFAVGIGLNGIPTPALDGVNYAQSAGQEVVGFGFTGQIPAGTTISLFNLSGHTISIGGVISGATSVAARLAFFRIS</sequence>
<evidence type="ECO:0000313" key="1">
    <source>
        <dbReference type="EMBL" id="TKH17962.1"/>
    </source>
</evidence>
<comment type="caution">
    <text evidence="1">The sequence shown here is derived from an EMBL/GenBank/DDBJ whole genome shotgun (WGS) entry which is preliminary data.</text>
</comment>
<name>A0A4U2N185_9BACI</name>
<proteinExistence type="predicted"/>
<reference evidence="1 2" key="1">
    <citation type="journal article" date="2019" name="Environ. Microbiol.">
        <title>An active ?-lactamase is a part of an orchestrated cell wall stress resistance network of Bacillus subtilis and related rhizosphere species.</title>
        <authorList>
            <person name="Bucher T."/>
            <person name="Keren-Paz A."/>
            <person name="Hausser J."/>
            <person name="Olender T."/>
            <person name="Cytryn E."/>
            <person name="Kolodkin-Gal I."/>
        </authorList>
    </citation>
    <scope>NUCLEOTIDE SEQUENCE [LARGE SCALE GENOMIC DNA]</scope>
    <source>
        <strain evidence="1 2">I71</strain>
    </source>
</reference>
<gene>
    <name evidence="1" type="ORF">FC694_06980</name>
</gene>
<dbReference type="Proteomes" id="UP000306037">
    <property type="component" value="Unassembled WGS sequence"/>
</dbReference>
<dbReference type="EMBL" id="SZOM01000043">
    <property type="protein sequence ID" value="TKH17962.1"/>
    <property type="molecule type" value="Genomic_DNA"/>
</dbReference>
<accession>A0A4U2N185</accession>